<comment type="similarity">
    <text evidence="1 2">Belongs to the UPF0250 family.</text>
</comment>
<dbReference type="STRING" id="745411.B3C1_18406"/>
<evidence type="ECO:0000313" key="4">
    <source>
        <dbReference type="Proteomes" id="UP000006755"/>
    </source>
</evidence>
<dbReference type="GO" id="GO:0005829">
    <property type="term" value="C:cytosol"/>
    <property type="evidence" value="ECO:0007669"/>
    <property type="project" value="TreeGrafter"/>
</dbReference>
<dbReference type="PANTHER" id="PTHR38036">
    <property type="entry name" value="UPF0250 PROTEIN YBED"/>
    <property type="match status" value="1"/>
</dbReference>
<reference evidence="3 4" key="1">
    <citation type="journal article" date="2012" name="J. Bacteriol.">
        <title>Genome Sequence of Gallaecimonas xiamenensis Type Strain 3-C-1.</title>
        <authorList>
            <person name="Lai Q."/>
            <person name="Wang L."/>
            <person name="Wang W."/>
            <person name="Shao Z."/>
        </authorList>
    </citation>
    <scope>NUCLEOTIDE SEQUENCE [LARGE SCALE GENOMIC DNA]</scope>
    <source>
        <strain evidence="3 4">3-C-1</strain>
    </source>
</reference>
<dbReference type="Gene3D" id="3.30.70.260">
    <property type="match status" value="1"/>
</dbReference>
<dbReference type="NCBIfam" id="NF003447">
    <property type="entry name" value="PRK04998.1"/>
    <property type="match status" value="1"/>
</dbReference>
<accession>K2JAT2</accession>
<proteinExistence type="inferred from homology"/>
<sequence>MQTEFDKYLEFPCPFSFKVLAHAYDELVDNVMAVVQEHAPGDYSPTVRPSSSGTYHSVTIEVVVTSKDHVETLYKALGSVEKVKYVL</sequence>
<dbReference type="Proteomes" id="UP000006755">
    <property type="component" value="Unassembled WGS sequence"/>
</dbReference>
<dbReference type="eggNOG" id="COG2921">
    <property type="taxonomic scope" value="Bacteria"/>
</dbReference>
<dbReference type="EMBL" id="AMRI01000039">
    <property type="protein sequence ID" value="EKE67629.1"/>
    <property type="molecule type" value="Genomic_DNA"/>
</dbReference>
<dbReference type="InterPro" id="IPR027471">
    <property type="entry name" value="YbeD-like_sf"/>
</dbReference>
<dbReference type="PATRIC" id="fig|745411.4.peg.3619"/>
<dbReference type="OrthoDB" id="9793424at2"/>
<evidence type="ECO:0000313" key="3">
    <source>
        <dbReference type="EMBL" id="EKE67629.1"/>
    </source>
</evidence>
<evidence type="ECO:0000256" key="2">
    <source>
        <dbReference type="HAMAP-Rule" id="MF_00659"/>
    </source>
</evidence>
<keyword evidence="4" id="KW-1185">Reference proteome</keyword>
<dbReference type="InterPro" id="IPR007454">
    <property type="entry name" value="UPF0250_YbeD-like"/>
</dbReference>
<dbReference type="Pfam" id="PF04359">
    <property type="entry name" value="DUF493"/>
    <property type="match status" value="1"/>
</dbReference>
<dbReference type="SUPFAM" id="SSF117991">
    <property type="entry name" value="YbeD/HP0495-like"/>
    <property type="match status" value="1"/>
</dbReference>
<dbReference type="HAMAP" id="MF_00659">
    <property type="entry name" value="UPF0250"/>
    <property type="match status" value="1"/>
</dbReference>
<comment type="caution">
    <text evidence="3">The sequence shown here is derived from an EMBL/GenBank/DDBJ whole genome shotgun (WGS) entry which is preliminary data.</text>
</comment>
<dbReference type="AlphaFoldDB" id="K2JAT2"/>
<dbReference type="PANTHER" id="PTHR38036:SF1">
    <property type="entry name" value="UPF0250 PROTEIN YBED"/>
    <property type="match status" value="1"/>
</dbReference>
<name>K2JAT2_9GAMM</name>
<protein>
    <recommendedName>
        <fullName evidence="2">UPF0250 protein B3C1_18406</fullName>
    </recommendedName>
</protein>
<organism evidence="3 4">
    <name type="scientific">Gallaecimonas xiamenensis 3-C-1</name>
    <dbReference type="NCBI Taxonomy" id="745411"/>
    <lineage>
        <taxon>Bacteria</taxon>
        <taxon>Pseudomonadati</taxon>
        <taxon>Pseudomonadota</taxon>
        <taxon>Gammaproteobacteria</taxon>
        <taxon>Enterobacterales</taxon>
        <taxon>Gallaecimonadaceae</taxon>
        <taxon>Gallaecimonas</taxon>
    </lineage>
</organism>
<evidence type="ECO:0000256" key="1">
    <source>
        <dbReference type="ARBA" id="ARBA00008460"/>
    </source>
</evidence>
<dbReference type="RefSeq" id="WP_008486701.1">
    <property type="nucleotide sequence ID" value="NZ_AMRI01000039.1"/>
</dbReference>
<gene>
    <name evidence="3" type="ORF">B3C1_18406</name>
</gene>